<evidence type="ECO:0000313" key="3">
    <source>
        <dbReference type="Proteomes" id="UP001331936"/>
    </source>
</evidence>
<name>A0ABU7JWX3_9NOCA</name>
<dbReference type="RefSeq" id="WP_330153891.1">
    <property type="nucleotide sequence ID" value="NZ_JAUZMZ010000154.1"/>
</dbReference>
<gene>
    <name evidence="2" type="ORF">Q8814_20790</name>
</gene>
<reference evidence="2 3" key="1">
    <citation type="submission" date="2023-08" db="EMBL/GenBank/DDBJ databases">
        <authorList>
            <person name="Girao M."/>
            <person name="Carvalho M.F."/>
        </authorList>
    </citation>
    <scope>NUCLEOTIDE SEQUENCE [LARGE SCALE GENOMIC DNA]</scope>
    <source>
        <strain evidence="2 3">CC-R104</strain>
    </source>
</reference>
<feature type="region of interest" description="Disordered" evidence="1">
    <location>
        <begin position="1"/>
        <end position="71"/>
    </location>
</feature>
<feature type="compositionally biased region" description="Basic and acidic residues" evidence="1">
    <location>
        <begin position="57"/>
        <end position="71"/>
    </location>
</feature>
<evidence type="ECO:0000313" key="2">
    <source>
        <dbReference type="EMBL" id="MEE2034523.1"/>
    </source>
</evidence>
<dbReference type="Proteomes" id="UP001331936">
    <property type="component" value="Unassembled WGS sequence"/>
</dbReference>
<protein>
    <submittedName>
        <fullName evidence="2">Uncharacterized protein</fullName>
    </submittedName>
</protein>
<organism evidence="2 3">
    <name type="scientific">Rhodococcus chondri</name>
    <dbReference type="NCBI Taxonomy" id="3065941"/>
    <lineage>
        <taxon>Bacteria</taxon>
        <taxon>Bacillati</taxon>
        <taxon>Actinomycetota</taxon>
        <taxon>Actinomycetes</taxon>
        <taxon>Mycobacteriales</taxon>
        <taxon>Nocardiaceae</taxon>
        <taxon>Rhodococcus</taxon>
    </lineage>
</organism>
<proteinExistence type="predicted"/>
<keyword evidence="3" id="KW-1185">Reference proteome</keyword>
<dbReference type="EMBL" id="JAUZMZ010000154">
    <property type="protein sequence ID" value="MEE2034523.1"/>
    <property type="molecule type" value="Genomic_DNA"/>
</dbReference>
<comment type="caution">
    <text evidence="2">The sequence shown here is derived from an EMBL/GenBank/DDBJ whole genome shotgun (WGS) entry which is preliminary data.</text>
</comment>
<accession>A0ABU7JWX3</accession>
<evidence type="ECO:0000256" key="1">
    <source>
        <dbReference type="SAM" id="MobiDB-lite"/>
    </source>
</evidence>
<sequence length="71" mass="7857">MTESSDAVRSNAIEFDSAADTDSEADRIEQSIPVYDDPADVIPPELPLESDPADTVDQYREVPGDEDYPRQ</sequence>